<keyword evidence="6" id="KW-0645">Protease</keyword>
<proteinExistence type="inferred from homology"/>
<dbReference type="PROSITE" id="PS00761">
    <property type="entry name" value="SPASE_I_3"/>
    <property type="match status" value="1"/>
</dbReference>
<evidence type="ECO:0000256" key="6">
    <source>
        <dbReference type="RuleBase" id="RU362042"/>
    </source>
</evidence>
<dbReference type="CDD" id="cd06530">
    <property type="entry name" value="S26_SPase_I"/>
    <property type="match status" value="1"/>
</dbReference>
<comment type="similarity">
    <text evidence="3 6">Belongs to the peptidase S26 family.</text>
</comment>
<keyword evidence="5 6" id="KW-0378">Hydrolase</keyword>
<comment type="caution">
    <text evidence="8">The sequence shown here is derived from an EMBL/GenBank/DDBJ whole genome shotgun (WGS) entry which is preliminary data.</text>
</comment>
<keyword evidence="9" id="KW-1185">Reference proteome</keyword>
<name>A0ABU2BEN6_9MICC</name>
<organism evidence="8 9">
    <name type="scientific">Paeniglutamicibacter sulfureus</name>
    <dbReference type="NCBI Taxonomy" id="43666"/>
    <lineage>
        <taxon>Bacteria</taxon>
        <taxon>Bacillati</taxon>
        <taxon>Actinomycetota</taxon>
        <taxon>Actinomycetes</taxon>
        <taxon>Micrococcales</taxon>
        <taxon>Micrococcaceae</taxon>
        <taxon>Paeniglutamicibacter</taxon>
    </lineage>
</organism>
<dbReference type="PANTHER" id="PTHR43390">
    <property type="entry name" value="SIGNAL PEPTIDASE I"/>
    <property type="match status" value="1"/>
</dbReference>
<feature type="domain" description="Peptidase S26" evidence="7">
    <location>
        <begin position="4"/>
        <end position="151"/>
    </location>
</feature>
<protein>
    <recommendedName>
        <fullName evidence="4 6">Signal peptidase I</fullName>
        <ecNumber evidence="4 6">3.4.21.89</ecNumber>
    </recommendedName>
</protein>
<evidence type="ECO:0000259" key="7">
    <source>
        <dbReference type="Pfam" id="PF10502"/>
    </source>
</evidence>
<dbReference type="RefSeq" id="WP_310287227.1">
    <property type="nucleotide sequence ID" value="NZ_BAAAWO010000001.1"/>
</dbReference>
<reference evidence="8 9" key="1">
    <citation type="submission" date="2023-07" db="EMBL/GenBank/DDBJ databases">
        <title>Sequencing the genomes of 1000 actinobacteria strains.</title>
        <authorList>
            <person name="Klenk H.-P."/>
        </authorList>
    </citation>
    <scope>NUCLEOTIDE SEQUENCE [LARGE SCALE GENOMIC DNA]</scope>
    <source>
        <strain evidence="8 9">DSM 20167</strain>
    </source>
</reference>
<evidence type="ECO:0000313" key="9">
    <source>
        <dbReference type="Proteomes" id="UP001183817"/>
    </source>
</evidence>
<comment type="catalytic activity">
    <reaction evidence="1 6">
        <text>Cleavage of hydrophobic, N-terminal signal or leader sequences from secreted and periplasmic proteins.</text>
        <dbReference type="EC" id="3.4.21.89"/>
    </reaction>
</comment>
<evidence type="ECO:0000256" key="5">
    <source>
        <dbReference type="ARBA" id="ARBA00022801"/>
    </source>
</evidence>
<evidence type="ECO:0000256" key="2">
    <source>
        <dbReference type="ARBA" id="ARBA00004401"/>
    </source>
</evidence>
<dbReference type="PRINTS" id="PR00727">
    <property type="entry name" value="LEADERPTASE"/>
</dbReference>
<dbReference type="Proteomes" id="UP001183817">
    <property type="component" value="Unassembled WGS sequence"/>
</dbReference>
<dbReference type="Gene3D" id="2.10.109.10">
    <property type="entry name" value="Umud Fragment, subunit A"/>
    <property type="match status" value="1"/>
</dbReference>
<accession>A0ABU2BEN6</accession>
<dbReference type="InterPro" id="IPR019533">
    <property type="entry name" value="Peptidase_S26"/>
</dbReference>
<dbReference type="GO" id="GO:0009003">
    <property type="term" value="F:signal peptidase activity"/>
    <property type="evidence" value="ECO:0007669"/>
    <property type="project" value="UniProtKB-EC"/>
</dbReference>
<dbReference type="NCBIfam" id="TIGR02227">
    <property type="entry name" value="sigpep_I_bact"/>
    <property type="match status" value="1"/>
</dbReference>
<evidence type="ECO:0000256" key="4">
    <source>
        <dbReference type="ARBA" id="ARBA00013208"/>
    </source>
</evidence>
<dbReference type="InterPro" id="IPR036286">
    <property type="entry name" value="LexA/Signal_pep-like_sf"/>
</dbReference>
<gene>
    <name evidence="8" type="ORF">J2S64_000120</name>
</gene>
<dbReference type="PANTHER" id="PTHR43390:SF1">
    <property type="entry name" value="CHLOROPLAST PROCESSING PEPTIDASE"/>
    <property type="match status" value="1"/>
</dbReference>
<dbReference type="EMBL" id="JAVDYI010000001">
    <property type="protein sequence ID" value="MDR7356429.1"/>
    <property type="molecule type" value="Genomic_DNA"/>
</dbReference>
<dbReference type="InterPro" id="IPR019758">
    <property type="entry name" value="Pept_S26A_signal_pept_1_CS"/>
</dbReference>
<evidence type="ECO:0000313" key="8">
    <source>
        <dbReference type="EMBL" id="MDR7356429.1"/>
    </source>
</evidence>
<dbReference type="Pfam" id="PF10502">
    <property type="entry name" value="Peptidase_S26"/>
    <property type="match status" value="1"/>
</dbReference>
<evidence type="ECO:0000256" key="1">
    <source>
        <dbReference type="ARBA" id="ARBA00000677"/>
    </source>
</evidence>
<evidence type="ECO:0000256" key="3">
    <source>
        <dbReference type="ARBA" id="ARBA00009370"/>
    </source>
</evidence>
<dbReference type="SUPFAM" id="SSF51306">
    <property type="entry name" value="LexA/Signal peptidase"/>
    <property type="match status" value="1"/>
</dbReference>
<comment type="subcellular location">
    <subcellularLocation>
        <location evidence="2">Cell membrane</location>
        <topology evidence="2">Single-pass type II membrane protein</topology>
    </subcellularLocation>
    <subcellularLocation>
        <location evidence="6">Membrane</location>
        <topology evidence="6">Single-pass type II membrane protein</topology>
    </subcellularLocation>
</comment>
<sequence length="153" mass="16287">MIHAAAALFVVLVLGRIFLLEPITIASDSMSPQVSEGAHALLLKTPATTTGPNTDDLVVFSAPDDGTISLKRVIAVAGQEIAIIDGVVYVDGVRRLEPDIDPKAIDATYFGPILVEPNTVFVLGDNRGPSIDSRDYGAVPLGNMRGRILHVWN</sequence>
<dbReference type="InterPro" id="IPR000223">
    <property type="entry name" value="Pept_S26A_signal_pept_1"/>
</dbReference>
<dbReference type="EC" id="3.4.21.89" evidence="4 6"/>